<gene>
    <name evidence="1" type="ORF">JAAARDRAFT_188407</name>
</gene>
<protein>
    <submittedName>
        <fullName evidence="1">Uncharacterized protein</fullName>
    </submittedName>
</protein>
<evidence type="ECO:0000313" key="1">
    <source>
        <dbReference type="EMBL" id="KDQ65160.1"/>
    </source>
</evidence>
<proteinExistence type="predicted"/>
<accession>A0A067QG34</accession>
<dbReference type="Proteomes" id="UP000027265">
    <property type="component" value="Unassembled WGS sequence"/>
</dbReference>
<reference evidence="2" key="1">
    <citation type="journal article" date="2014" name="Proc. Natl. Acad. Sci. U.S.A.">
        <title>Extensive sampling of basidiomycete genomes demonstrates inadequacy of the white-rot/brown-rot paradigm for wood decay fungi.</title>
        <authorList>
            <person name="Riley R."/>
            <person name="Salamov A.A."/>
            <person name="Brown D.W."/>
            <person name="Nagy L.G."/>
            <person name="Floudas D."/>
            <person name="Held B.W."/>
            <person name="Levasseur A."/>
            <person name="Lombard V."/>
            <person name="Morin E."/>
            <person name="Otillar R."/>
            <person name="Lindquist E.A."/>
            <person name="Sun H."/>
            <person name="LaButti K.M."/>
            <person name="Schmutz J."/>
            <person name="Jabbour D."/>
            <person name="Luo H."/>
            <person name="Baker S.E."/>
            <person name="Pisabarro A.G."/>
            <person name="Walton J.D."/>
            <person name="Blanchette R.A."/>
            <person name="Henrissat B."/>
            <person name="Martin F."/>
            <person name="Cullen D."/>
            <person name="Hibbett D.S."/>
            <person name="Grigoriev I.V."/>
        </authorList>
    </citation>
    <scope>NUCLEOTIDE SEQUENCE [LARGE SCALE GENOMIC DNA]</scope>
    <source>
        <strain evidence="2">MUCL 33604</strain>
    </source>
</reference>
<dbReference type="InParanoid" id="A0A067QG34"/>
<sequence length="156" mass="18055">MADHSPLLRSFSVPSFSRVEDPSQYPALKGIESFRAPNLRQLILAESWHPSILPFPSSRLTNIHIGDSIEDVRAKLKLTSCFDILRQCVELTHCRLYVDDPDDSRPPTTFNADPIVLPQLRFFQLNWSYHDSLLIERLVAPKLKELRYEPPYFSDM</sequence>
<keyword evidence="2" id="KW-1185">Reference proteome</keyword>
<dbReference type="AlphaFoldDB" id="A0A067QG34"/>
<dbReference type="HOGENOM" id="CLU_1686863_0_0_1"/>
<name>A0A067QG34_9AGAM</name>
<evidence type="ECO:0000313" key="2">
    <source>
        <dbReference type="Proteomes" id="UP000027265"/>
    </source>
</evidence>
<organism evidence="1 2">
    <name type="scientific">Jaapia argillacea MUCL 33604</name>
    <dbReference type="NCBI Taxonomy" id="933084"/>
    <lineage>
        <taxon>Eukaryota</taxon>
        <taxon>Fungi</taxon>
        <taxon>Dikarya</taxon>
        <taxon>Basidiomycota</taxon>
        <taxon>Agaricomycotina</taxon>
        <taxon>Agaricomycetes</taxon>
        <taxon>Agaricomycetidae</taxon>
        <taxon>Jaapiales</taxon>
        <taxon>Jaapiaceae</taxon>
        <taxon>Jaapia</taxon>
    </lineage>
</organism>
<dbReference type="EMBL" id="KL197709">
    <property type="protein sequence ID" value="KDQ65160.1"/>
    <property type="molecule type" value="Genomic_DNA"/>
</dbReference>